<feature type="compositionally biased region" description="Low complexity" evidence="1">
    <location>
        <begin position="194"/>
        <end position="212"/>
    </location>
</feature>
<dbReference type="RefSeq" id="WP_344862387.1">
    <property type="nucleotide sequence ID" value="NZ_BAAAZN010000008.1"/>
</dbReference>
<gene>
    <name evidence="2" type="ORF">GCM10022222_42590</name>
</gene>
<dbReference type="Proteomes" id="UP001500689">
    <property type="component" value="Unassembled WGS sequence"/>
</dbReference>
<sequence length="305" mass="32311">MTRTPGPRRDWRVDMRADFAGSAPMEVDPPTPNGRWQFELTAGRIDQDAEDFFGRGYCHWLAGAIHSMTGWELATVDSSGPDGWEPAHTAVVTPNGSLLDIFGERTADVVRADHNQGGRVETRVRDVSSVHMPGDVITGIDDLRGDPLWWANMFGDDDSRSVLLHYARLVLRQNGYGEDIAESALESTATSVDPAPSHHPSTSTAPSTTTSPGTGGGATMSSIEEIRAFLFGSNEKATGLQGLLAQAAAEAQDVTAGIQTAAQGSANPAIQEAVSIYAQITAAVEQAIGMVTVARDTLGSYAATL</sequence>
<keyword evidence="3" id="KW-1185">Reference proteome</keyword>
<dbReference type="EMBL" id="BAAAZN010000008">
    <property type="protein sequence ID" value="GAA3554430.1"/>
    <property type="molecule type" value="Genomic_DNA"/>
</dbReference>
<name>A0ABP6WRL6_9PSEU</name>
<evidence type="ECO:0000256" key="1">
    <source>
        <dbReference type="SAM" id="MobiDB-lite"/>
    </source>
</evidence>
<protein>
    <submittedName>
        <fullName evidence="2">Uncharacterized protein</fullName>
    </submittedName>
</protein>
<evidence type="ECO:0000313" key="2">
    <source>
        <dbReference type="EMBL" id="GAA3554430.1"/>
    </source>
</evidence>
<proteinExistence type="predicted"/>
<comment type="caution">
    <text evidence="2">The sequence shown here is derived from an EMBL/GenBank/DDBJ whole genome shotgun (WGS) entry which is preliminary data.</text>
</comment>
<reference evidence="3" key="1">
    <citation type="journal article" date="2019" name="Int. J. Syst. Evol. Microbiol.">
        <title>The Global Catalogue of Microorganisms (GCM) 10K type strain sequencing project: providing services to taxonomists for standard genome sequencing and annotation.</title>
        <authorList>
            <consortium name="The Broad Institute Genomics Platform"/>
            <consortium name="The Broad Institute Genome Sequencing Center for Infectious Disease"/>
            <person name="Wu L."/>
            <person name="Ma J."/>
        </authorList>
    </citation>
    <scope>NUCLEOTIDE SEQUENCE [LARGE SCALE GENOMIC DNA]</scope>
    <source>
        <strain evidence="3">JCM 16898</strain>
    </source>
</reference>
<evidence type="ECO:0000313" key="3">
    <source>
        <dbReference type="Proteomes" id="UP001500689"/>
    </source>
</evidence>
<organism evidence="2 3">
    <name type="scientific">Amycolatopsis ultiminotia</name>
    <dbReference type="NCBI Taxonomy" id="543629"/>
    <lineage>
        <taxon>Bacteria</taxon>
        <taxon>Bacillati</taxon>
        <taxon>Actinomycetota</taxon>
        <taxon>Actinomycetes</taxon>
        <taxon>Pseudonocardiales</taxon>
        <taxon>Pseudonocardiaceae</taxon>
        <taxon>Amycolatopsis</taxon>
    </lineage>
</organism>
<feature type="region of interest" description="Disordered" evidence="1">
    <location>
        <begin position="186"/>
        <end position="218"/>
    </location>
</feature>
<accession>A0ABP6WRL6</accession>